<evidence type="ECO:0000313" key="6">
    <source>
        <dbReference type="Proteomes" id="UP000294292"/>
    </source>
</evidence>
<name>A0A4V1AMM9_9BACL</name>
<keyword evidence="3" id="KW-1133">Transmembrane helix</keyword>
<accession>A0A4V1AMM9</accession>
<proteinExistence type="inferred from homology"/>
<gene>
    <name evidence="5" type="ORF">E2636_01100</name>
</gene>
<comment type="similarity">
    <text evidence="1">Belongs to the zinc-associated anti-sigma factor (ZAS) superfamily. Anti-sigma-W factor family.</text>
</comment>
<evidence type="ECO:0000313" key="5">
    <source>
        <dbReference type="EMBL" id="QBP39835.1"/>
    </source>
</evidence>
<dbReference type="Pfam" id="PF13490">
    <property type="entry name" value="zf-HC2"/>
    <property type="match status" value="1"/>
</dbReference>
<feature type="transmembrane region" description="Helical" evidence="3">
    <location>
        <begin position="89"/>
        <end position="108"/>
    </location>
</feature>
<evidence type="ECO:0000259" key="4">
    <source>
        <dbReference type="Pfam" id="PF13490"/>
    </source>
</evidence>
<dbReference type="KEGG" id="panc:E2636_01100"/>
<organism evidence="5 6">
    <name type="scientific">Paenisporosarcina antarctica</name>
    <dbReference type="NCBI Taxonomy" id="417367"/>
    <lineage>
        <taxon>Bacteria</taxon>
        <taxon>Bacillati</taxon>
        <taxon>Bacillota</taxon>
        <taxon>Bacilli</taxon>
        <taxon>Bacillales</taxon>
        <taxon>Caryophanaceae</taxon>
        <taxon>Paenisporosarcina</taxon>
    </lineage>
</organism>
<dbReference type="EMBL" id="CP038015">
    <property type="protein sequence ID" value="QBP39835.1"/>
    <property type="molecule type" value="Genomic_DNA"/>
</dbReference>
<keyword evidence="6" id="KW-1185">Reference proteome</keyword>
<reference evidence="5 6" key="1">
    <citation type="submission" date="2019-03" db="EMBL/GenBank/DDBJ databases">
        <title>Complete genome sequence of Paenisporosarcina antarctica CGMCC 1.6503T.</title>
        <authorList>
            <person name="Rong J.-C."/>
            <person name="Chi N.-Y."/>
            <person name="Zhang Q.-F."/>
        </authorList>
    </citation>
    <scope>NUCLEOTIDE SEQUENCE [LARGE SCALE GENOMIC DNA]</scope>
    <source>
        <strain evidence="5 6">CGMCC 1.6503</strain>
    </source>
</reference>
<dbReference type="InterPro" id="IPR027383">
    <property type="entry name" value="Znf_put"/>
</dbReference>
<protein>
    <recommendedName>
        <fullName evidence="2">Anti-sigma-W factor RsiW</fullName>
    </recommendedName>
</protein>
<keyword evidence="3" id="KW-0812">Transmembrane</keyword>
<evidence type="ECO:0000256" key="1">
    <source>
        <dbReference type="ARBA" id="ARBA00024353"/>
    </source>
</evidence>
<evidence type="ECO:0000256" key="3">
    <source>
        <dbReference type="SAM" id="Phobius"/>
    </source>
</evidence>
<dbReference type="AlphaFoldDB" id="A0A4V1AMM9"/>
<feature type="domain" description="Putative zinc-finger" evidence="4">
    <location>
        <begin position="4"/>
        <end position="38"/>
    </location>
</feature>
<keyword evidence="3" id="KW-0472">Membrane</keyword>
<dbReference type="RefSeq" id="WP_134208206.1">
    <property type="nucleotide sequence ID" value="NZ_CP038015.1"/>
</dbReference>
<evidence type="ECO:0000256" key="2">
    <source>
        <dbReference type="ARBA" id="ARBA00024438"/>
    </source>
</evidence>
<dbReference type="InterPro" id="IPR041916">
    <property type="entry name" value="Anti_sigma_zinc_sf"/>
</dbReference>
<sequence length="207" mass="23173">MDKCPNIVRYIHEYLDGDISREHELELKAHLANCEKCQQHMHELNKVTAFIQSASHITAPSGFVKGVNARMPKETSRAGMKRWFHSHPLLTAAALFMILMSASLFSNFNDDQQFSFTKQPNIVVEGERVIVPAGTTIKGDIVVKNGDLQIDGEIDGNVTIINGTLMASTANITGEIEEINQVFDWLWYKMKAGAKEVASFFDSNEEK</sequence>
<dbReference type="Gene3D" id="1.10.10.1320">
    <property type="entry name" value="Anti-sigma factor, zinc-finger domain"/>
    <property type="match status" value="1"/>
</dbReference>
<dbReference type="OrthoDB" id="9782842at2"/>
<dbReference type="Proteomes" id="UP000294292">
    <property type="component" value="Chromosome"/>
</dbReference>